<sequence length="154" mass="16813">MEDFFDSEVTLQPTRWLIEPHGKVRLLLKFFSEEIGTYQASLSFEVVGGIHENAPVSIAASGITAFPGISSDPRNVFTRRAKMKPASGYASKQFILSTGVFDFGPLLIGRSADARADAASDAHVKQHVESFRITNNSLFKALTCSYLGNVNDVV</sequence>
<dbReference type="GO" id="GO:0005930">
    <property type="term" value="C:axoneme"/>
    <property type="evidence" value="ECO:0007669"/>
    <property type="project" value="TreeGrafter"/>
</dbReference>
<keyword evidence="2" id="KW-1185">Reference proteome</keyword>
<name>A0A812Y8B3_SYMPI</name>
<organism evidence="1 2">
    <name type="scientific">Symbiodinium pilosum</name>
    <name type="common">Dinoflagellate</name>
    <dbReference type="NCBI Taxonomy" id="2952"/>
    <lineage>
        <taxon>Eukaryota</taxon>
        <taxon>Sar</taxon>
        <taxon>Alveolata</taxon>
        <taxon>Dinophyceae</taxon>
        <taxon>Suessiales</taxon>
        <taxon>Symbiodiniaceae</taxon>
        <taxon>Symbiodinium</taxon>
    </lineage>
</organism>
<dbReference type="GO" id="GO:1904158">
    <property type="term" value="P:axonemal central apparatus assembly"/>
    <property type="evidence" value="ECO:0007669"/>
    <property type="project" value="TreeGrafter"/>
</dbReference>
<reference evidence="1" key="1">
    <citation type="submission" date="2021-02" db="EMBL/GenBank/DDBJ databases">
        <authorList>
            <person name="Dougan E. K."/>
            <person name="Rhodes N."/>
            <person name="Thang M."/>
            <person name="Chan C."/>
        </authorList>
    </citation>
    <scope>NUCLEOTIDE SEQUENCE</scope>
</reference>
<dbReference type="OrthoDB" id="442692at2759"/>
<comment type="caution">
    <text evidence="1">The sequence shown here is derived from an EMBL/GenBank/DDBJ whole genome shotgun (WGS) entry which is preliminary data.</text>
</comment>
<evidence type="ECO:0000313" key="2">
    <source>
        <dbReference type="Proteomes" id="UP000649617"/>
    </source>
</evidence>
<dbReference type="EMBL" id="CAJNIZ010047593">
    <property type="protein sequence ID" value="CAE7771435.1"/>
    <property type="molecule type" value="Genomic_DNA"/>
</dbReference>
<dbReference type="PANTHER" id="PTHR23053">
    <property type="entry name" value="DLEC1 DELETED IN LUNG AND ESOPHAGEAL CANCER 1"/>
    <property type="match status" value="1"/>
</dbReference>
<proteinExistence type="predicted"/>
<protein>
    <submittedName>
        <fullName evidence="1">HYDIN protein</fullName>
    </submittedName>
</protein>
<evidence type="ECO:0000313" key="1">
    <source>
        <dbReference type="EMBL" id="CAE7771435.1"/>
    </source>
</evidence>
<dbReference type="PANTHER" id="PTHR23053:SF0">
    <property type="entry name" value="HYDROCEPHALUS-INDUCING PROTEIN HOMOLOG"/>
    <property type="match status" value="1"/>
</dbReference>
<dbReference type="Proteomes" id="UP000649617">
    <property type="component" value="Unassembled WGS sequence"/>
</dbReference>
<gene>
    <name evidence="1" type="primary">HYDIN</name>
    <name evidence="1" type="ORF">SPIL2461_LOCUS22738</name>
</gene>
<dbReference type="GO" id="GO:0003341">
    <property type="term" value="P:cilium movement"/>
    <property type="evidence" value="ECO:0007669"/>
    <property type="project" value="TreeGrafter"/>
</dbReference>
<dbReference type="InterPro" id="IPR033305">
    <property type="entry name" value="Hydin-like"/>
</dbReference>
<accession>A0A812Y8B3</accession>
<dbReference type="AlphaFoldDB" id="A0A812Y8B3"/>